<accession>A0AAV8S2S6</accession>
<name>A0AAV8S2S6_ENSVE</name>
<evidence type="ECO:0000313" key="1">
    <source>
        <dbReference type="EMBL" id="KAJ8513782.1"/>
    </source>
</evidence>
<reference evidence="1 2" key="1">
    <citation type="submission" date="2022-12" db="EMBL/GenBank/DDBJ databases">
        <title>Chromosome-scale assembly of the Ensete ventricosum genome.</title>
        <authorList>
            <person name="Dussert Y."/>
            <person name="Stocks J."/>
            <person name="Wendawek A."/>
            <person name="Woldeyes F."/>
            <person name="Nichols R.A."/>
            <person name="Borrell J.S."/>
        </authorList>
    </citation>
    <scope>NUCLEOTIDE SEQUENCE [LARGE SCALE GENOMIC DNA]</scope>
    <source>
        <strain evidence="2">cv. Maze</strain>
        <tissue evidence="1">Seeds</tissue>
    </source>
</reference>
<dbReference type="Proteomes" id="UP001222027">
    <property type="component" value="Unassembled WGS sequence"/>
</dbReference>
<dbReference type="AlphaFoldDB" id="A0AAV8S2S6"/>
<sequence length="149" mass="16402">MLAVAALLVRGNWDGHGIQSKNLVARSPVALRCWYRASSSHLPQPSDFPLRKGKGEVRLPWVGEPTHSYQALSSLSPPNSLLAFIVYHHEWLSHCPTLNTLSASQSSKAVLFGKFKNPLRTLGHLDGDELLSVFEWGEDGASVEEVCLN</sequence>
<organism evidence="1 2">
    <name type="scientific">Ensete ventricosum</name>
    <name type="common">Abyssinian banana</name>
    <name type="synonym">Musa ensete</name>
    <dbReference type="NCBI Taxonomy" id="4639"/>
    <lineage>
        <taxon>Eukaryota</taxon>
        <taxon>Viridiplantae</taxon>
        <taxon>Streptophyta</taxon>
        <taxon>Embryophyta</taxon>
        <taxon>Tracheophyta</taxon>
        <taxon>Spermatophyta</taxon>
        <taxon>Magnoliopsida</taxon>
        <taxon>Liliopsida</taxon>
        <taxon>Zingiberales</taxon>
        <taxon>Musaceae</taxon>
        <taxon>Ensete</taxon>
    </lineage>
</organism>
<dbReference type="EMBL" id="JAQQAF010000001">
    <property type="protein sequence ID" value="KAJ8513782.1"/>
    <property type="molecule type" value="Genomic_DNA"/>
</dbReference>
<gene>
    <name evidence="1" type="ORF">OPV22_004216</name>
</gene>
<proteinExistence type="predicted"/>
<protein>
    <submittedName>
        <fullName evidence="1">Uncharacterized protein</fullName>
    </submittedName>
</protein>
<keyword evidence="2" id="KW-1185">Reference proteome</keyword>
<comment type="caution">
    <text evidence="1">The sequence shown here is derived from an EMBL/GenBank/DDBJ whole genome shotgun (WGS) entry which is preliminary data.</text>
</comment>
<evidence type="ECO:0000313" key="2">
    <source>
        <dbReference type="Proteomes" id="UP001222027"/>
    </source>
</evidence>